<dbReference type="EMBL" id="JAFHKP010000015">
    <property type="protein sequence ID" value="KAG5482671.1"/>
    <property type="molecule type" value="Genomic_DNA"/>
</dbReference>
<sequence length="209" mass="23063">MREAVPTATRAHTDCPSDASPRWCCDSLLSFSHPLPRRFAASIVFSAQWTCVLWHPDSLVSLCSARAMSSAPRAPMRISAAKGVDEPPPPPMPRGLPGMPFSPFGPNGPDMTQLMRYIPIIMTAASEIPGILVGFVATMMYMLVVVCRKGFTETVSPVAGFHIVVFFLLRELIKPWQQGQARAQAARAREAQQRAFTTDIAMQYREKLD</sequence>
<comment type="caution">
    <text evidence="2">The sequence shown here is derived from an EMBL/GenBank/DDBJ whole genome shotgun (WGS) entry which is preliminary data.</text>
</comment>
<gene>
    <name evidence="2" type="ORF">CUR178_06708</name>
</gene>
<dbReference type="GeneID" id="94173877"/>
<evidence type="ECO:0000256" key="1">
    <source>
        <dbReference type="SAM" id="Phobius"/>
    </source>
</evidence>
<dbReference type="Proteomes" id="UP000674179">
    <property type="component" value="Chromosome 15"/>
</dbReference>
<feature type="transmembrane region" description="Helical" evidence="1">
    <location>
        <begin position="120"/>
        <end position="143"/>
    </location>
</feature>
<dbReference type="OrthoDB" id="271742at2759"/>
<dbReference type="AlphaFoldDB" id="A0A836GWP8"/>
<name>A0A836GWP8_LEIEN</name>
<keyword evidence="3" id="KW-1185">Reference proteome</keyword>
<dbReference type="KEGG" id="lenr:94173877"/>
<keyword evidence="1" id="KW-0472">Membrane</keyword>
<evidence type="ECO:0000313" key="3">
    <source>
        <dbReference type="Proteomes" id="UP000674179"/>
    </source>
</evidence>
<dbReference type="RefSeq" id="XP_067694361.1">
    <property type="nucleotide sequence ID" value="XM_067838367.1"/>
</dbReference>
<keyword evidence="1" id="KW-0812">Transmembrane</keyword>
<protein>
    <submittedName>
        <fullName evidence="2">Uncharacterized protein</fullName>
    </submittedName>
</protein>
<feature type="transmembrane region" description="Helical" evidence="1">
    <location>
        <begin position="155"/>
        <end position="173"/>
    </location>
</feature>
<reference evidence="2 3" key="1">
    <citation type="submission" date="2021-02" db="EMBL/GenBank/DDBJ databases">
        <title>Leishmania (Mundinia) enrietti genome sequencing and assembly.</title>
        <authorList>
            <person name="Almutairi H."/>
            <person name="Gatherer D."/>
        </authorList>
    </citation>
    <scope>NUCLEOTIDE SEQUENCE [LARGE SCALE GENOMIC DNA]</scope>
    <source>
        <strain evidence="2">CUR178</strain>
    </source>
</reference>
<organism evidence="2 3">
    <name type="scientific">Leishmania enriettii</name>
    <dbReference type="NCBI Taxonomy" id="5663"/>
    <lineage>
        <taxon>Eukaryota</taxon>
        <taxon>Discoba</taxon>
        <taxon>Euglenozoa</taxon>
        <taxon>Kinetoplastea</taxon>
        <taxon>Metakinetoplastina</taxon>
        <taxon>Trypanosomatida</taxon>
        <taxon>Trypanosomatidae</taxon>
        <taxon>Leishmaniinae</taxon>
        <taxon>Leishmania</taxon>
    </lineage>
</organism>
<proteinExistence type="predicted"/>
<accession>A0A836GWP8</accession>
<evidence type="ECO:0000313" key="2">
    <source>
        <dbReference type="EMBL" id="KAG5482671.1"/>
    </source>
</evidence>
<keyword evidence="1" id="KW-1133">Transmembrane helix</keyword>